<reference evidence="1" key="1">
    <citation type="submission" date="2016-08" db="EMBL/GenBank/DDBJ databases">
        <authorList>
            <person name="Ngugi D.K."/>
            <person name="Miyake S."/>
            <person name="Stingl U."/>
        </authorList>
    </citation>
    <scope>NUCLEOTIDE SEQUENCE</scope>
    <source>
        <strain evidence="1">SCG-B11WGA-EpuloA1</strain>
    </source>
</reference>
<dbReference type="EMBL" id="LJDB01000064">
    <property type="protein sequence ID" value="ONI39347.1"/>
    <property type="molecule type" value="Genomic_DNA"/>
</dbReference>
<organism evidence="1 2">
    <name type="scientific">Candidatus Epulonipiscium fishelsonii</name>
    <dbReference type="NCBI Taxonomy" id="77094"/>
    <lineage>
        <taxon>Bacteria</taxon>
        <taxon>Bacillati</taxon>
        <taxon>Bacillota</taxon>
        <taxon>Clostridia</taxon>
        <taxon>Lachnospirales</taxon>
        <taxon>Lachnospiraceae</taxon>
        <taxon>Candidatus Epulonipiscium</taxon>
    </lineage>
</organism>
<sequence length="372" mass="42361">MKLQKITIFKLLILLLTPISILLLYLYEYNPQTWEELYSLGINKYFIEGISSVFGTVSFSVFEVLIGFTLIFLVGFIIGTFFYVFKYKGHALNILANSLLNFAVVASILFTMFITFWGLNYKRPEFGQKEDLVVKKYTHGDLGAYYTHLLTQAGRIRNHLNEDENGIVKMDSDYEGIFTRAPLGFYVLGEEFETLSGIYGPAKPIMGSKALNYTGITGIYSPFTGEPNVNVAIPEMFIPSTTCHEMAHQHGYGFEDQCNFIAYITCMAHPHLDFKYSGYLLAIAYTSNALAKVDFDLLVSINKHYMPKKVLDDLNYGNDFWSNYQGDVQKVSQNINNSYLKANGVTAGTESYGEVVDLLLSYYEKYHKKYRL</sequence>
<comment type="caution">
    <text evidence="1">The sequence shown here is derived from an EMBL/GenBank/DDBJ whole genome shotgun (WGS) entry which is preliminary data.</text>
</comment>
<protein>
    <submittedName>
        <fullName evidence="1">Uncharacterized protein</fullName>
    </submittedName>
</protein>
<gene>
    <name evidence="1" type="ORF">AN396_08050</name>
</gene>
<keyword evidence="2" id="KW-1185">Reference proteome</keyword>
<evidence type="ECO:0000313" key="1">
    <source>
        <dbReference type="EMBL" id="ONI39347.1"/>
    </source>
</evidence>
<dbReference type="Proteomes" id="UP000188605">
    <property type="component" value="Unassembled WGS sequence"/>
</dbReference>
<evidence type="ECO:0000313" key="2">
    <source>
        <dbReference type="Proteomes" id="UP000188605"/>
    </source>
</evidence>
<name>A0ACC8XAI4_9FIRM</name>
<accession>A0ACC8XAI4</accession>
<proteinExistence type="predicted"/>